<organism evidence="1 2">
    <name type="scientific">Actinomyces israelii</name>
    <dbReference type="NCBI Taxonomy" id="1659"/>
    <lineage>
        <taxon>Bacteria</taxon>
        <taxon>Bacillati</taxon>
        <taxon>Actinomycetota</taxon>
        <taxon>Actinomycetes</taxon>
        <taxon>Actinomycetales</taxon>
        <taxon>Actinomycetaceae</taxon>
        <taxon>Actinomyces</taxon>
    </lineage>
</organism>
<dbReference type="Proteomes" id="UP001072034">
    <property type="component" value="Unassembled WGS sequence"/>
</dbReference>
<gene>
    <name evidence="1" type="ORF">OHJ16_01410</name>
</gene>
<keyword evidence="2" id="KW-1185">Reference proteome</keyword>
<dbReference type="RefSeq" id="WP_043558780.1">
    <property type="nucleotide sequence ID" value="NZ_CAJPNG010000109.1"/>
</dbReference>
<proteinExistence type="predicted"/>
<evidence type="ECO:0000313" key="1">
    <source>
        <dbReference type="EMBL" id="MCZ0856708.1"/>
    </source>
</evidence>
<comment type="caution">
    <text evidence="1">The sequence shown here is derived from an EMBL/GenBank/DDBJ whole genome shotgun (WGS) entry which is preliminary data.</text>
</comment>
<dbReference type="EMBL" id="JAPTMY010000002">
    <property type="protein sequence ID" value="MCZ0856708.1"/>
    <property type="molecule type" value="Genomic_DNA"/>
</dbReference>
<reference evidence="1" key="1">
    <citation type="submission" date="2022-10" db="EMBL/GenBank/DDBJ databases">
        <title>Genome sequence of Actinomyces israelii ATCC 10048.</title>
        <authorList>
            <person name="Watt R.M."/>
            <person name="Tong W.M."/>
        </authorList>
    </citation>
    <scope>NUCLEOTIDE SEQUENCE</scope>
    <source>
        <strain evidence="1">ATCC 10048</strain>
    </source>
</reference>
<evidence type="ECO:0000313" key="2">
    <source>
        <dbReference type="Proteomes" id="UP001072034"/>
    </source>
</evidence>
<sequence length="152" mass="17199">MWYDDILEEVSSPETLRLRSLSVRAITQGMYDDGARLAMRARTTAMAGRSRAEQADLRVDLITYGPARSLVSAAVRHLLAHQYEECLHAAQLAGTLYEFADASDYDLKEYWQIVGQAYRGLGDEREMDNAFMLARLSDSDLQRSPRPDPPEQ</sequence>
<name>A0ABT4I4P4_9ACTO</name>
<protein>
    <submittedName>
        <fullName evidence="1">Uncharacterized protein</fullName>
    </submittedName>
</protein>
<accession>A0ABT4I4P4</accession>